<proteinExistence type="predicted"/>
<protein>
    <submittedName>
        <fullName evidence="1">Uncharacterized protein</fullName>
    </submittedName>
</protein>
<dbReference type="EMBL" id="CADCVD010000074">
    <property type="protein sequence ID" value="CAA9444119.1"/>
    <property type="molecule type" value="Genomic_DNA"/>
</dbReference>
<name>A0A6J4QG97_9ACTN</name>
<dbReference type="AlphaFoldDB" id="A0A6J4QG97"/>
<accession>A0A6J4QG97</accession>
<evidence type="ECO:0000313" key="1">
    <source>
        <dbReference type="EMBL" id="CAA9444119.1"/>
    </source>
</evidence>
<sequence>WSLVSSVKDRCGAPRGPHACTTCPVPPSPRAPAAAGS</sequence>
<organism evidence="1">
    <name type="scientific">uncultured Rubrobacteraceae bacterium</name>
    <dbReference type="NCBI Taxonomy" id="349277"/>
    <lineage>
        <taxon>Bacteria</taxon>
        <taxon>Bacillati</taxon>
        <taxon>Actinomycetota</taxon>
        <taxon>Rubrobacteria</taxon>
        <taxon>Rubrobacterales</taxon>
        <taxon>Rubrobacteraceae</taxon>
        <taxon>environmental samples</taxon>
    </lineage>
</organism>
<gene>
    <name evidence="1" type="ORF">AVDCRST_MAG37-1650</name>
</gene>
<feature type="non-terminal residue" evidence="1">
    <location>
        <position position="1"/>
    </location>
</feature>
<feature type="non-terminal residue" evidence="1">
    <location>
        <position position="37"/>
    </location>
</feature>
<reference evidence="1" key="1">
    <citation type="submission" date="2020-02" db="EMBL/GenBank/DDBJ databases">
        <authorList>
            <person name="Meier V. D."/>
        </authorList>
    </citation>
    <scope>NUCLEOTIDE SEQUENCE</scope>
    <source>
        <strain evidence="1">AVDCRST_MAG37</strain>
    </source>
</reference>